<organism evidence="2 3">
    <name type="scientific">Methanobrevibacter cuticularis</name>
    <dbReference type="NCBI Taxonomy" id="47311"/>
    <lineage>
        <taxon>Archaea</taxon>
        <taxon>Methanobacteriati</taxon>
        <taxon>Methanobacteriota</taxon>
        <taxon>Methanomada group</taxon>
        <taxon>Methanobacteria</taxon>
        <taxon>Methanobacteriales</taxon>
        <taxon>Methanobacteriaceae</taxon>
        <taxon>Methanobrevibacter</taxon>
    </lineage>
</organism>
<dbReference type="PATRIC" id="fig|47311.3.peg.112"/>
<dbReference type="InterPro" id="IPR038717">
    <property type="entry name" value="Tc1-like_DDE_dom"/>
</dbReference>
<comment type="caution">
    <text evidence="2">The sequence shown here is derived from an EMBL/GenBank/DDBJ whole genome shotgun (WGS) entry which is preliminary data.</text>
</comment>
<evidence type="ECO:0000313" key="2">
    <source>
        <dbReference type="EMBL" id="KZX17723.1"/>
    </source>
</evidence>
<evidence type="ECO:0000313" key="3">
    <source>
        <dbReference type="Proteomes" id="UP000077275"/>
    </source>
</evidence>
<protein>
    <recommendedName>
        <fullName evidence="1">Tc1-like transposase DDE domain-containing protein</fullName>
    </recommendedName>
</protein>
<name>A0A166FIW2_9EURY</name>
<dbReference type="Pfam" id="PF13358">
    <property type="entry name" value="DDE_3"/>
    <property type="match status" value="1"/>
</dbReference>
<dbReference type="EMBL" id="LWMW01000013">
    <property type="protein sequence ID" value="KZX17723.1"/>
    <property type="molecule type" value="Genomic_DNA"/>
</dbReference>
<dbReference type="AlphaFoldDB" id="A0A166FIW2"/>
<dbReference type="Proteomes" id="UP000077275">
    <property type="component" value="Unassembled WGS sequence"/>
</dbReference>
<sequence length="113" mass="13413">MFPKAKKLRIIMDNLNTHTHLSILENFEFHEAVNLISKLSFIYTPKHASWLNIAEIEINVMDRKCTGRRINNKNLLIKETTAYQNNRNENKCKINWKFTKEDADKKLSKCYIN</sequence>
<evidence type="ECO:0000259" key="1">
    <source>
        <dbReference type="Pfam" id="PF13358"/>
    </source>
</evidence>
<accession>A0A166FIW2</accession>
<gene>
    <name evidence="2" type="ORF">MBCUT_01030</name>
</gene>
<reference evidence="2 3" key="1">
    <citation type="submission" date="2016-04" db="EMBL/GenBank/DDBJ databases">
        <title>Genome sequence of Methanobrevibacter cuticularis DSM 11139.</title>
        <authorList>
            <person name="Poehlein A."/>
            <person name="Seedorf H."/>
            <person name="Daniel R."/>
        </authorList>
    </citation>
    <scope>NUCLEOTIDE SEQUENCE [LARGE SCALE GENOMIC DNA]</scope>
    <source>
        <strain evidence="2 3">DSM 11139</strain>
    </source>
</reference>
<dbReference type="STRING" id="47311.MBCUT_01030"/>
<feature type="domain" description="Tc1-like transposase DDE" evidence="1">
    <location>
        <begin position="4"/>
        <end position="74"/>
    </location>
</feature>
<proteinExistence type="predicted"/>
<keyword evidence="3" id="KW-1185">Reference proteome</keyword>